<dbReference type="InterPro" id="IPR012724">
    <property type="entry name" value="DnaJ"/>
</dbReference>
<dbReference type="InterPro" id="IPR002939">
    <property type="entry name" value="DnaJ_C"/>
</dbReference>
<keyword evidence="2 8" id="KW-0677">Repeat</keyword>
<evidence type="ECO:0000256" key="7">
    <source>
        <dbReference type="ARBA" id="ARBA00067609"/>
    </source>
</evidence>
<feature type="binding site" evidence="8">
    <location>
        <position position="191"/>
    </location>
    <ligand>
        <name>Zn(2+)</name>
        <dbReference type="ChEBI" id="CHEBI:29105"/>
        <label>2</label>
    </ligand>
</feature>
<dbReference type="EMBL" id="PHEX01000010">
    <property type="protein sequence ID" value="PKQ28599.1"/>
    <property type="molecule type" value="Genomic_DNA"/>
</dbReference>
<gene>
    <name evidence="8" type="primary">dnaJ</name>
    <name evidence="12" type="ORF">CVT63_01765</name>
</gene>
<comment type="similarity">
    <text evidence="6 8">Belongs to the DnaJ family.</text>
</comment>
<comment type="function">
    <text evidence="8">Participates actively in the response to hyperosmotic and heat shock by preventing the aggregation of stress-denatured proteins and by disaggregating proteins, also in an autonomous, DnaK-independent fashion. Unfolded proteins bind initially to DnaJ; upon interaction with the DnaJ-bound protein, DnaK hydrolyzes its bound ATP, resulting in the formation of a stable complex. GrpE releases ADP from DnaK; ATP binding to DnaK triggers the release of the substrate protein, thus completing the reaction cycle. Several rounds of ATP-dependent interactions between DnaJ, DnaK and GrpE are required for fully efficient folding. Also involved, together with DnaK and GrpE, in the DNA replication of plasmids through activation of initiation proteins.</text>
</comment>
<accession>A0A2N3G7B6</accession>
<dbReference type="CDD" id="cd06257">
    <property type="entry name" value="DnaJ"/>
    <property type="match status" value="1"/>
</dbReference>
<reference evidence="12 13" key="1">
    <citation type="journal article" date="2017" name="ISME J.">
        <title>Potential for microbial H2 and metal transformations associated with novel bacteria and archaea in deep terrestrial subsurface sediments.</title>
        <authorList>
            <person name="Hernsdorf A.W."/>
            <person name="Amano Y."/>
            <person name="Miyakawa K."/>
            <person name="Ise K."/>
            <person name="Suzuki Y."/>
            <person name="Anantharaman K."/>
            <person name="Probst A."/>
            <person name="Burstein D."/>
            <person name="Thomas B.C."/>
            <person name="Banfield J.F."/>
        </authorList>
    </citation>
    <scope>NUCLEOTIDE SEQUENCE [LARGE SCALE GENOMIC DNA]</scope>
    <source>
        <strain evidence="12">HGW-Actinobacteria-3</strain>
    </source>
</reference>
<dbReference type="GO" id="GO:0031072">
    <property type="term" value="F:heat shock protein binding"/>
    <property type="evidence" value="ECO:0007669"/>
    <property type="project" value="InterPro"/>
</dbReference>
<keyword evidence="3 8" id="KW-0863">Zinc-finger</keyword>
<evidence type="ECO:0000256" key="4">
    <source>
        <dbReference type="ARBA" id="ARBA00022833"/>
    </source>
</evidence>
<dbReference type="InterPro" id="IPR001305">
    <property type="entry name" value="HSP_DnaJ_Cys-rich_dom"/>
</dbReference>
<feature type="binding site" evidence="8">
    <location>
        <position position="168"/>
    </location>
    <ligand>
        <name>Zn(2+)</name>
        <dbReference type="ChEBI" id="CHEBI:29105"/>
        <label>2</label>
    </ligand>
</feature>
<dbReference type="PROSITE" id="PS00636">
    <property type="entry name" value="DNAJ_1"/>
    <property type="match status" value="1"/>
</dbReference>
<keyword evidence="1 8" id="KW-0479">Metal-binding</keyword>
<evidence type="ECO:0000259" key="10">
    <source>
        <dbReference type="PROSITE" id="PS50076"/>
    </source>
</evidence>
<dbReference type="Gene3D" id="2.60.260.20">
    <property type="entry name" value="Urease metallochaperone UreE, N-terminal domain"/>
    <property type="match status" value="2"/>
</dbReference>
<feature type="binding site" evidence="8">
    <location>
        <position position="205"/>
    </location>
    <ligand>
        <name>Zn(2+)</name>
        <dbReference type="ChEBI" id="CHEBI:29105"/>
        <label>1</label>
    </ligand>
</feature>
<dbReference type="PRINTS" id="PR00625">
    <property type="entry name" value="JDOMAIN"/>
</dbReference>
<dbReference type="AlphaFoldDB" id="A0A2N3G7B6"/>
<dbReference type="Pfam" id="PF01556">
    <property type="entry name" value="DnaJ_C"/>
    <property type="match status" value="1"/>
</dbReference>
<dbReference type="CDD" id="cd10747">
    <property type="entry name" value="DnaJ_C"/>
    <property type="match status" value="1"/>
</dbReference>
<dbReference type="InterPro" id="IPR018253">
    <property type="entry name" value="DnaJ_domain_CS"/>
</dbReference>
<dbReference type="GO" id="GO:0005737">
    <property type="term" value="C:cytoplasm"/>
    <property type="evidence" value="ECO:0007669"/>
    <property type="project" value="UniProtKB-SubCell"/>
</dbReference>
<proteinExistence type="inferred from homology"/>
<feature type="binding site" evidence="8">
    <location>
        <position position="208"/>
    </location>
    <ligand>
        <name>Zn(2+)</name>
        <dbReference type="ChEBI" id="CHEBI:29105"/>
        <label>1</label>
    </ligand>
</feature>
<dbReference type="GO" id="GO:0008270">
    <property type="term" value="F:zinc ion binding"/>
    <property type="evidence" value="ECO:0007669"/>
    <property type="project" value="UniProtKB-UniRule"/>
</dbReference>
<keyword evidence="8" id="KW-0963">Cytoplasm</keyword>
<dbReference type="GO" id="GO:0006260">
    <property type="term" value="P:DNA replication"/>
    <property type="evidence" value="ECO:0007669"/>
    <property type="project" value="UniProtKB-KW"/>
</dbReference>
<keyword evidence="5 8" id="KW-0143">Chaperone</keyword>
<dbReference type="PANTHER" id="PTHR43096:SF10">
    <property type="entry name" value="CHAPERONE PROTEIN DNAJ A6, CHLOROPLASTIC"/>
    <property type="match status" value="1"/>
</dbReference>
<dbReference type="InterPro" id="IPR008971">
    <property type="entry name" value="HSP40/DnaJ_pept-bd"/>
</dbReference>
<evidence type="ECO:0000256" key="2">
    <source>
        <dbReference type="ARBA" id="ARBA00022737"/>
    </source>
</evidence>
<comment type="caution">
    <text evidence="12">The sequence shown here is derived from an EMBL/GenBank/DDBJ whole genome shotgun (WGS) entry which is preliminary data.</text>
</comment>
<comment type="cofactor">
    <cofactor evidence="8">
        <name>Zn(2+)</name>
        <dbReference type="ChEBI" id="CHEBI:29105"/>
    </cofactor>
    <text evidence="8">Binds 2 Zn(2+) ions per monomer.</text>
</comment>
<dbReference type="FunFam" id="2.10.230.10:FF:000002">
    <property type="entry name" value="Molecular chaperone DnaJ"/>
    <property type="match status" value="1"/>
</dbReference>
<dbReference type="GO" id="GO:0042026">
    <property type="term" value="P:protein refolding"/>
    <property type="evidence" value="ECO:0007669"/>
    <property type="project" value="TreeGrafter"/>
</dbReference>
<dbReference type="GO" id="GO:0051082">
    <property type="term" value="F:unfolded protein binding"/>
    <property type="evidence" value="ECO:0007669"/>
    <property type="project" value="UniProtKB-UniRule"/>
</dbReference>
<dbReference type="SMART" id="SM00271">
    <property type="entry name" value="DnaJ"/>
    <property type="match status" value="1"/>
</dbReference>
<evidence type="ECO:0000313" key="12">
    <source>
        <dbReference type="EMBL" id="PKQ28599.1"/>
    </source>
</evidence>
<dbReference type="NCBIfam" id="NF008035">
    <property type="entry name" value="PRK10767.1"/>
    <property type="match status" value="1"/>
</dbReference>
<feature type="repeat" description="CXXCXGXG motif" evidence="8">
    <location>
        <begin position="191"/>
        <end position="198"/>
    </location>
</feature>
<dbReference type="SUPFAM" id="SSF57938">
    <property type="entry name" value="DnaJ/Hsp40 cysteine-rich domain"/>
    <property type="match status" value="1"/>
</dbReference>
<protein>
    <recommendedName>
        <fullName evidence="7 8">Chaperone protein DnaJ</fullName>
    </recommendedName>
</protein>
<evidence type="ECO:0000256" key="1">
    <source>
        <dbReference type="ARBA" id="ARBA00022723"/>
    </source>
</evidence>
<evidence type="ECO:0000256" key="6">
    <source>
        <dbReference type="ARBA" id="ARBA00061004"/>
    </source>
</evidence>
<dbReference type="FunFam" id="2.60.260.20:FF:000005">
    <property type="entry name" value="Chaperone protein dnaJ 1, mitochondrial"/>
    <property type="match status" value="1"/>
</dbReference>
<dbReference type="Proteomes" id="UP000233654">
    <property type="component" value="Unassembled WGS sequence"/>
</dbReference>
<sequence>MHNDIDRDLYEILGVAQGVSSDEIKSAYRGKARECHPDVAQHDLESEEKFKELTFAYEVLSDPEKRRTYDAFGLDGLRRGAGIDASGFGSISDLFDMFFGNGYGFSRQRPARGGKERGRDMEMLMTVSLDDVLSGLEKDIEHTRMATCSLCDGSGMKPGARMNRCAVCQGTGDIRKTQRNVFGTFIRSQPCPTCAGQGEVVTDPCQNCEGAGRERITEKLRVSMPPGVERQDRIRIKEKGEGGARGGPSGDLYVVIDVASDDRFERNGKHLYTCVEVGMIDAALGAEIDMKVLDGTHKLKVPAGVQPDDVLKIKGKGLPPRYGGRRGDIFVRVRISVPKQLTGKQRNLLESYRESEKAKASK</sequence>
<dbReference type="Pfam" id="PF00684">
    <property type="entry name" value="DnaJ_CXXCXGXG"/>
    <property type="match status" value="1"/>
</dbReference>
<keyword evidence="8" id="KW-0346">Stress response</keyword>
<feature type="binding site" evidence="8">
    <location>
        <position position="148"/>
    </location>
    <ligand>
        <name>Zn(2+)</name>
        <dbReference type="ChEBI" id="CHEBI:29105"/>
        <label>1</label>
    </ligand>
</feature>
<comment type="domain">
    <text evidence="8">The J domain is necessary and sufficient to stimulate DnaK ATPase activity. Zinc center 1 plays an important role in the autonomous, DnaK-independent chaperone activity of DnaJ. Zinc center 2 is essential for interaction with DnaK and for DnaJ activity.</text>
</comment>
<keyword evidence="8" id="KW-0235">DNA replication</keyword>
<dbReference type="PROSITE" id="PS51188">
    <property type="entry name" value="ZF_CR"/>
    <property type="match status" value="1"/>
</dbReference>
<organism evidence="12 13">
    <name type="scientific">Candidatus Anoxymicrobium japonicum</name>
    <dbReference type="NCBI Taxonomy" id="2013648"/>
    <lineage>
        <taxon>Bacteria</taxon>
        <taxon>Bacillati</taxon>
        <taxon>Actinomycetota</taxon>
        <taxon>Candidatus Geothermincolia</taxon>
        <taxon>Candidatus Geothermincolales</taxon>
        <taxon>Candidatus Anoxymicrobiaceae</taxon>
        <taxon>Candidatus Anoxymicrobium</taxon>
    </lineage>
</organism>
<feature type="domain" description="J" evidence="10">
    <location>
        <begin position="8"/>
        <end position="73"/>
    </location>
</feature>
<evidence type="ECO:0000256" key="3">
    <source>
        <dbReference type="ARBA" id="ARBA00022771"/>
    </source>
</evidence>
<dbReference type="GO" id="GO:0005524">
    <property type="term" value="F:ATP binding"/>
    <property type="evidence" value="ECO:0007669"/>
    <property type="project" value="InterPro"/>
</dbReference>
<dbReference type="Gene3D" id="2.10.230.10">
    <property type="entry name" value="Heat shock protein DnaJ, cysteine-rich domain"/>
    <property type="match status" value="1"/>
</dbReference>
<evidence type="ECO:0000259" key="11">
    <source>
        <dbReference type="PROSITE" id="PS51188"/>
    </source>
</evidence>
<comment type="subcellular location">
    <subcellularLocation>
        <location evidence="8">Cytoplasm</location>
    </subcellularLocation>
</comment>
<dbReference type="PANTHER" id="PTHR43096">
    <property type="entry name" value="DNAJ HOMOLOG 1, MITOCHONDRIAL-RELATED"/>
    <property type="match status" value="1"/>
</dbReference>
<dbReference type="SUPFAM" id="SSF49493">
    <property type="entry name" value="HSP40/DnaJ peptide-binding domain"/>
    <property type="match status" value="2"/>
</dbReference>
<keyword evidence="4 8" id="KW-0862">Zinc</keyword>
<feature type="repeat" description="CXXCXGXG motif" evidence="8">
    <location>
        <begin position="205"/>
        <end position="212"/>
    </location>
</feature>
<dbReference type="PROSITE" id="PS50076">
    <property type="entry name" value="DNAJ_2"/>
    <property type="match status" value="1"/>
</dbReference>
<dbReference type="InterPro" id="IPR001623">
    <property type="entry name" value="DnaJ_domain"/>
</dbReference>
<dbReference type="GO" id="GO:0009408">
    <property type="term" value="P:response to heat"/>
    <property type="evidence" value="ECO:0007669"/>
    <property type="project" value="InterPro"/>
</dbReference>
<feature type="repeat" description="CXXCXGXG motif" evidence="8">
    <location>
        <begin position="165"/>
        <end position="172"/>
    </location>
</feature>
<comment type="subunit">
    <text evidence="8">Homodimer.</text>
</comment>
<evidence type="ECO:0000313" key="13">
    <source>
        <dbReference type="Proteomes" id="UP000233654"/>
    </source>
</evidence>
<feature type="domain" description="CR-type" evidence="11">
    <location>
        <begin position="135"/>
        <end position="217"/>
    </location>
</feature>
<dbReference type="CDD" id="cd10719">
    <property type="entry name" value="DnaJ_zf"/>
    <property type="match status" value="1"/>
</dbReference>
<name>A0A2N3G7B6_9ACTN</name>
<feature type="binding site" evidence="8">
    <location>
        <position position="151"/>
    </location>
    <ligand>
        <name>Zn(2+)</name>
        <dbReference type="ChEBI" id="CHEBI:29105"/>
        <label>1</label>
    </ligand>
</feature>
<feature type="zinc finger region" description="CR-type" evidence="9">
    <location>
        <begin position="135"/>
        <end position="217"/>
    </location>
</feature>
<dbReference type="SUPFAM" id="SSF46565">
    <property type="entry name" value="Chaperone J-domain"/>
    <property type="match status" value="1"/>
</dbReference>
<dbReference type="HAMAP" id="MF_01152">
    <property type="entry name" value="DnaJ"/>
    <property type="match status" value="1"/>
</dbReference>
<evidence type="ECO:0000256" key="9">
    <source>
        <dbReference type="PROSITE-ProRule" id="PRU00546"/>
    </source>
</evidence>
<evidence type="ECO:0000256" key="8">
    <source>
        <dbReference type="HAMAP-Rule" id="MF_01152"/>
    </source>
</evidence>
<dbReference type="Gene3D" id="1.10.287.110">
    <property type="entry name" value="DnaJ domain"/>
    <property type="match status" value="1"/>
</dbReference>
<dbReference type="InterPro" id="IPR036869">
    <property type="entry name" value="J_dom_sf"/>
</dbReference>
<evidence type="ECO:0000256" key="5">
    <source>
        <dbReference type="ARBA" id="ARBA00023186"/>
    </source>
</evidence>
<feature type="repeat" description="CXXCXGXG motif" evidence="8">
    <location>
        <begin position="148"/>
        <end position="155"/>
    </location>
</feature>
<feature type="binding site" evidence="8">
    <location>
        <position position="194"/>
    </location>
    <ligand>
        <name>Zn(2+)</name>
        <dbReference type="ChEBI" id="CHEBI:29105"/>
        <label>2</label>
    </ligand>
</feature>
<dbReference type="Pfam" id="PF00226">
    <property type="entry name" value="DnaJ"/>
    <property type="match status" value="1"/>
</dbReference>
<dbReference type="InterPro" id="IPR036410">
    <property type="entry name" value="HSP_DnaJ_Cys-rich_dom_sf"/>
</dbReference>
<feature type="binding site" evidence="8">
    <location>
        <position position="165"/>
    </location>
    <ligand>
        <name>Zn(2+)</name>
        <dbReference type="ChEBI" id="CHEBI:29105"/>
        <label>2</label>
    </ligand>
</feature>